<dbReference type="PRINTS" id="PR01345">
    <property type="entry name" value="CERVTRCPTASE"/>
</dbReference>
<proteinExistence type="predicted"/>
<sequence length="509" mass="57568">MDDIHVSTFGVEKLLRGLKTSKAVGPDNIHPWVLKELATDIAPTISHIFQQSITDGSLPRDWRTANICPIYKKNDVSSPCNYRPVSLTSICCKLLEHIISSNIMEHFQNNNILSANQHAFRKYHSCETQLVSVINEWASSLDQRKQVDVFILDFEKAFDTVPHELLKSKLYTMGVSHQVLCWVDAFLSDREQSVVVNGSRSNPSKVTSGVPQGSVLGPILFLAYINDIGNAVSSGVRLFADDCVCYRVIDDVSDGHQLQEDINILGQWAKDWGMSFQPVKCNIMTITRKRKPVIFNYMLNGVHLVKVDCVKYLGIHITSDLNWGKHIQNVCNKGNRILGVLRRNLSPCSKDAKLAAYKGLLLPVLEYASSVWDPHQAFLQHNLENIQRRAARFIASDYSREPGSVSSLLRDLNLVPLAERRRQSRIILFAKGIYGQAQIPIDCLRKPLRRSRNMHDMHFCQLYASTNCYKYSFFPNTIRDWNSLPSDLISSSSGSVNPVTYISTRVRSN</sequence>
<evidence type="ECO:0000313" key="3">
    <source>
        <dbReference type="Proteomes" id="UP000230750"/>
    </source>
</evidence>
<dbReference type="InterPro" id="IPR043502">
    <property type="entry name" value="DNA/RNA_pol_sf"/>
</dbReference>
<feature type="domain" description="Reverse transcriptase" evidence="1">
    <location>
        <begin position="51"/>
        <end position="317"/>
    </location>
</feature>
<name>A0A2G8KET5_STIJA</name>
<dbReference type="PROSITE" id="PS50878">
    <property type="entry name" value="RT_POL"/>
    <property type="match status" value="1"/>
</dbReference>
<reference evidence="2 3" key="1">
    <citation type="journal article" date="2017" name="PLoS Biol.">
        <title>The sea cucumber genome provides insights into morphological evolution and visceral regeneration.</title>
        <authorList>
            <person name="Zhang X."/>
            <person name="Sun L."/>
            <person name="Yuan J."/>
            <person name="Sun Y."/>
            <person name="Gao Y."/>
            <person name="Zhang L."/>
            <person name="Li S."/>
            <person name="Dai H."/>
            <person name="Hamel J.F."/>
            <person name="Liu C."/>
            <person name="Yu Y."/>
            <person name="Liu S."/>
            <person name="Lin W."/>
            <person name="Guo K."/>
            <person name="Jin S."/>
            <person name="Xu P."/>
            <person name="Storey K.B."/>
            <person name="Huan P."/>
            <person name="Zhang T."/>
            <person name="Zhou Y."/>
            <person name="Zhang J."/>
            <person name="Lin C."/>
            <person name="Li X."/>
            <person name="Xing L."/>
            <person name="Huo D."/>
            <person name="Sun M."/>
            <person name="Wang L."/>
            <person name="Mercier A."/>
            <person name="Li F."/>
            <person name="Yang H."/>
            <person name="Xiang J."/>
        </authorList>
    </citation>
    <scope>NUCLEOTIDE SEQUENCE [LARGE SCALE GENOMIC DNA]</scope>
    <source>
        <strain evidence="2">Shaxun</strain>
        <tissue evidence="2">Muscle</tissue>
    </source>
</reference>
<gene>
    <name evidence="2" type="ORF">BSL78_16610</name>
</gene>
<evidence type="ECO:0000313" key="2">
    <source>
        <dbReference type="EMBL" id="PIK46517.1"/>
    </source>
</evidence>
<dbReference type="EMBL" id="MRZV01000639">
    <property type="protein sequence ID" value="PIK46517.1"/>
    <property type="molecule type" value="Genomic_DNA"/>
</dbReference>
<keyword evidence="2" id="KW-0695">RNA-directed DNA polymerase</keyword>
<dbReference type="Proteomes" id="UP000230750">
    <property type="component" value="Unassembled WGS sequence"/>
</dbReference>
<organism evidence="2 3">
    <name type="scientific">Stichopus japonicus</name>
    <name type="common">Sea cucumber</name>
    <dbReference type="NCBI Taxonomy" id="307972"/>
    <lineage>
        <taxon>Eukaryota</taxon>
        <taxon>Metazoa</taxon>
        <taxon>Echinodermata</taxon>
        <taxon>Eleutherozoa</taxon>
        <taxon>Echinozoa</taxon>
        <taxon>Holothuroidea</taxon>
        <taxon>Aspidochirotacea</taxon>
        <taxon>Aspidochirotida</taxon>
        <taxon>Stichopodidae</taxon>
        <taxon>Apostichopus</taxon>
    </lineage>
</organism>
<accession>A0A2G8KET5</accession>
<comment type="caution">
    <text evidence="2">The sequence shown here is derived from an EMBL/GenBank/DDBJ whole genome shotgun (WGS) entry which is preliminary data.</text>
</comment>
<protein>
    <submittedName>
        <fullName evidence="2">Putative RNA-directed DNA polymerase from mobile element jockey-like</fullName>
    </submittedName>
</protein>
<keyword evidence="2" id="KW-0548">Nucleotidyltransferase</keyword>
<evidence type="ECO:0000259" key="1">
    <source>
        <dbReference type="PROSITE" id="PS50878"/>
    </source>
</evidence>
<dbReference type="GO" id="GO:0003964">
    <property type="term" value="F:RNA-directed DNA polymerase activity"/>
    <property type="evidence" value="ECO:0007669"/>
    <property type="project" value="UniProtKB-KW"/>
</dbReference>
<keyword evidence="2" id="KW-0808">Transferase</keyword>
<dbReference type="Pfam" id="PF00078">
    <property type="entry name" value="RVT_1"/>
    <property type="match status" value="1"/>
</dbReference>
<dbReference type="InterPro" id="IPR000477">
    <property type="entry name" value="RT_dom"/>
</dbReference>
<dbReference type="AlphaFoldDB" id="A0A2G8KET5"/>
<dbReference type="OrthoDB" id="10056483at2759"/>
<dbReference type="SUPFAM" id="SSF56672">
    <property type="entry name" value="DNA/RNA polymerases"/>
    <property type="match status" value="1"/>
</dbReference>
<keyword evidence="3" id="KW-1185">Reference proteome</keyword>
<dbReference type="PANTHER" id="PTHR33332">
    <property type="entry name" value="REVERSE TRANSCRIPTASE DOMAIN-CONTAINING PROTEIN"/>
    <property type="match status" value="1"/>
</dbReference>
<dbReference type="CDD" id="cd01650">
    <property type="entry name" value="RT_nLTR_like"/>
    <property type="match status" value="1"/>
</dbReference>